<dbReference type="InterPro" id="IPR003313">
    <property type="entry name" value="AraC-bd"/>
</dbReference>
<accession>A0A6V8LHM3</accession>
<evidence type="ECO:0000256" key="3">
    <source>
        <dbReference type="ARBA" id="ARBA00023159"/>
    </source>
</evidence>
<dbReference type="InterPro" id="IPR009057">
    <property type="entry name" value="Homeodomain-like_sf"/>
</dbReference>
<dbReference type="Gene3D" id="1.10.10.60">
    <property type="entry name" value="Homeodomain-like"/>
    <property type="match status" value="2"/>
</dbReference>
<evidence type="ECO:0000256" key="1">
    <source>
        <dbReference type="ARBA" id="ARBA00023015"/>
    </source>
</evidence>
<keyword evidence="3" id="KW-0010">Activator</keyword>
<keyword evidence="7" id="KW-1185">Reference proteome</keyword>
<dbReference type="InterPro" id="IPR050204">
    <property type="entry name" value="AraC_XylS_family_regulators"/>
</dbReference>
<dbReference type="GO" id="GO:0003700">
    <property type="term" value="F:DNA-binding transcription factor activity"/>
    <property type="evidence" value="ECO:0007669"/>
    <property type="project" value="InterPro"/>
</dbReference>
<dbReference type="Proteomes" id="UP000482960">
    <property type="component" value="Unassembled WGS sequence"/>
</dbReference>
<reference evidence="6 7" key="1">
    <citation type="submission" date="2020-03" db="EMBL/GenBank/DDBJ databases">
        <title>Whole genome shotgun sequence of Phytohabitans rumicis NBRC 108638.</title>
        <authorList>
            <person name="Komaki H."/>
            <person name="Tamura T."/>
        </authorList>
    </citation>
    <scope>NUCLEOTIDE SEQUENCE [LARGE SCALE GENOMIC DNA]</scope>
    <source>
        <strain evidence="6 7">NBRC 108638</strain>
    </source>
</reference>
<keyword evidence="4" id="KW-0804">Transcription</keyword>
<dbReference type="PANTHER" id="PTHR46796">
    <property type="entry name" value="HTH-TYPE TRANSCRIPTIONAL ACTIVATOR RHAS-RELATED"/>
    <property type="match status" value="1"/>
</dbReference>
<sequence>MDRGVHIVLAHGPATRLGQLLLVGEVVDDEPVVPAPFRVMDAYVLSAVTGGGGTYRHHDGRAQPIGPGTFTVVPPGVPHWYGTPPGERWTETFVVFAGPLFDMLAGGGVLATAGPRSHRPGLSIDELRTVLRARPRSVRGAERQLLTLADWLLDTEDVAGGPAPGDAIAAAADLLASDLGASLDMRAVAAQTGFSYDLFRRRFTREFGESPLAFRNARRLRAAANLLRVTDMTIREIARALGYADEFHLSRRFSAHFGVPPRDHRKAGTDGY</sequence>
<feature type="domain" description="HTH araC/xylS-type" evidence="5">
    <location>
        <begin position="169"/>
        <end position="267"/>
    </location>
</feature>
<comment type="caution">
    <text evidence="6">The sequence shown here is derived from an EMBL/GenBank/DDBJ whole genome shotgun (WGS) entry which is preliminary data.</text>
</comment>
<dbReference type="Gene3D" id="2.60.120.280">
    <property type="entry name" value="Regulatory protein AraC"/>
    <property type="match status" value="1"/>
</dbReference>
<name>A0A6V8LHM3_9ACTN</name>
<dbReference type="SMART" id="SM00342">
    <property type="entry name" value="HTH_ARAC"/>
    <property type="match status" value="1"/>
</dbReference>
<dbReference type="InterPro" id="IPR037923">
    <property type="entry name" value="HTH-like"/>
</dbReference>
<evidence type="ECO:0000256" key="4">
    <source>
        <dbReference type="ARBA" id="ARBA00023163"/>
    </source>
</evidence>
<dbReference type="InterPro" id="IPR018062">
    <property type="entry name" value="HTH_AraC-typ_CS"/>
</dbReference>
<evidence type="ECO:0000313" key="7">
    <source>
        <dbReference type="Proteomes" id="UP000482960"/>
    </source>
</evidence>
<protein>
    <recommendedName>
        <fullName evidence="5">HTH araC/xylS-type domain-containing protein</fullName>
    </recommendedName>
</protein>
<keyword evidence="2" id="KW-0238">DNA-binding</keyword>
<evidence type="ECO:0000256" key="2">
    <source>
        <dbReference type="ARBA" id="ARBA00023125"/>
    </source>
</evidence>
<dbReference type="AlphaFoldDB" id="A0A6V8LHM3"/>
<dbReference type="SUPFAM" id="SSF46689">
    <property type="entry name" value="Homeodomain-like"/>
    <property type="match status" value="2"/>
</dbReference>
<dbReference type="Pfam" id="PF12833">
    <property type="entry name" value="HTH_18"/>
    <property type="match status" value="1"/>
</dbReference>
<gene>
    <name evidence="6" type="ORF">Prum_072390</name>
</gene>
<keyword evidence="1" id="KW-0805">Transcription regulation</keyword>
<dbReference type="GO" id="GO:0043565">
    <property type="term" value="F:sequence-specific DNA binding"/>
    <property type="evidence" value="ECO:0007669"/>
    <property type="project" value="InterPro"/>
</dbReference>
<evidence type="ECO:0000313" key="6">
    <source>
        <dbReference type="EMBL" id="GFJ93597.1"/>
    </source>
</evidence>
<organism evidence="6 7">
    <name type="scientific">Phytohabitans rumicis</name>
    <dbReference type="NCBI Taxonomy" id="1076125"/>
    <lineage>
        <taxon>Bacteria</taxon>
        <taxon>Bacillati</taxon>
        <taxon>Actinomycetota</taxon>
        <taxon>Actinomycetes</taxon>
        <taxon>Micromonosporales</taxon>
        <taxon>Micromonosporaceae</taxon>
    </lineage>
</organism>
<dbReference type="PROSITE" id="PS00041">
    <property type="entry name" value="HTH_ARAC_FAMILY_1"/>
    <property type="match status" value="1"/>
</dbReference>
<dbReference type="SUPFAM" id="SSF51215">
    <property type="entry name" value="Regulatory protein AraC"/>
    <property type="match status" value="1"/>
</dbReference>
<evidence type="ECO:0000259" key="5">
    <source>
        <dbReference type="PROSITE" id="PS01124"/>
    </source>
</evidence>
<dbReference type="RefSeq" id="WP_173080267.1">
    <property type="nucleotide sequence ID" value="NZ_BAABJB010000001.1"/>
</dbReference>
<dbReference type="EMBL" id="BLPG01000001">
    <property type="protein sequence ID" value="GFJ93597.1"/>
    <property type="molecule type" value="Genomic_DNA"/>
</dbReference>
<dbReference type="InterPro" id="IPR018060">
    <property type="entry name" value="HTH_AraC"/>
</dbReference>
<dbReference type="PROSITE" id="PS01124">
    <property type="entry name" value="HTH_ARAC_FAMILY_2"/>
    <property type="match status" value="1"/>
</dbReference>
<proteinExistence type="predicted"/>
<dbReference type="Pfam" id="PF02311">
    <property type="entry name" value="AraC_binding"/>
    <property type="match status" value="1"/>
</dbReference>
<reference evidence="6 7" key="2">
    <citation type="submission" date="2020-03" db="EMBL/GenBank/DDBJ databases">
        <authorList>
            <person name="Ichikawa N."/>
            <person name="Kimura A."/>
            <person name="Kitahashi Y."/>
            <person name="Uohara A."/>
        </authorList>
    </citation>
    <scope>NUCLEOTIDE SEQUENCE [LARGE SCALE GENOMIC DNA]</scope>
    <source>
        <strain evidence="6 7">NBRC 108638</strain>
    </source>
</reference>